<feature type="domain" description="CCHC-type" evidence="3">
    <location>
        <begin position="188"/>
        <end position="202"/>
    </location>
</feature>
<feature type="compositionally biased region" description="Basic residues" evidence="2">
    <location>
        <begin position="216"/>
        <end position="246"/>
    </location>
</feature>
<evidence type="ECO:0000259" key="3">
    <source>
        <dbReference type="PROSITE" id="PS50158"/>
    </source>
</evidence>
<dbReference type="EMBL" id="JAMSHJ010000001">
    <property type="protein sequence ID" value="KAI5441162.1"/>
    <property type="molecule type" value="Genomic_DNA"/>
</dbReference>
<dbReference type="InterPro" id="IPR058594">
    <property type="entry name" value="PB1-like_dom_pln"/>
</dbReference>
<proteinExistence type="predicted"/>
<dbReference type="SUPFAM" id="SSF57756">
    <property type="entry name" value="Retrovirus zinc finger-like domains"/>
    <property type="match status" value="1"/>
</dbReference>
<dbReference type="InterPro" id="IPR036875">
    <property type="entry name" value="Znf_CCHC_sf"/>
</dbReference>
<dbReference type="Pfam" id="PF26130">
    <property type="entry name" value="PB1-like"/>
    <property type="match status" value="1"/>
</dbReference>
<evidence type="ECO:0000313" key="5">
    <source>
        <dbReference type="Proteomes" id="UP001058974"/>
    </source>
</evidence>
<dbReference type="PROSITE" id="PS50158">
    <property type="entry name" value="ZF_CCHC"/>
    <property type="match status" value="1"/>
</dbReference>
<evidence type="ECO:0000256" key="1">
    <source>
        <dbReference type="PROSITE-ProRule" id="PRU00047"/>
    </source>
</evidence>
<gene>
    <name evidence="4" type="ORF">KIW84_010574</name>
</gene>
<name>A0A9D4YLK8_PEA</name>
<keyword evidence="5" id="KW-1185">Reference proteome</keyword>
<keyword evidence="1" id="KW-0863">Zinc-finger</keyword>
<dbReference type="InterPro" id="IPR001878">
    <property type="entry name" value="Znf_CCHC"/>
</dbReference>
<accession>A0A9D4YLK8</accession>
<comment type="caution">
    <text evidence="4">The sequence shown here is derived from an EMBL/GenBank/DDBJ whole genome shotgun (WGS) entry which is preliminary data.</text>
</comment>
<sequence length="265" mass="30415">MTSGQVKFYLRPTQANKVRLRIHHKGKLVSELVKWYVGEEVTEMNWGLDVDFISYMDVKRFIKSEGYVDIECLWYWNPVFSFACCLRSLNNDKRYVAVCQRYCRTQGDGCICGTWSILPSMKSTFEKTCSNIVFPTNRPQLWLIVDHVPIYPPVMRRAIDRPNKLRNKENDESNNPHVLSRRLVTVTCKKCGEMGHNKRSCKGKRVVDRAIPRGGNKTKKEKTIKGGNKAKKEKNIKGGNKAKKVKKSGENQAEIGHYSQAPQAT</sequence>
<protein>
    <recommendedName>
        <fullName evidence="3">CCHC-type domain-containing protein</fullName>
    </recommendedName>
</protein>
<keyword evidence="1" id="KW-0862">Zinc</keyword>
<feature type="region of interest" description="Disordered" evidence="2">
    <location>
        <begin position="210"/>
        <end position="265"/>
    </location>
</feature>
<evidence type="ECO:0000313" key="4">
    <source>
        <dbReference type="EMBL" id="KAI5441162.1"/>
    </source>
</evidence>
<dbReference type="Proteomes" id="UP001058974">
    <property type="component" value="Chromosome 1"/>
</dbReference>
<dbReference type="AlphaFoldDB" id="A0A9D4YLK8"/>
<keyword evidence="1" id="KW-0479">Metal-binding</keyword>
<evidence type="ECO:0000256" key="2">
    <source>
        <dbReference type="SAM" id="MobiDB-lite"/>
    </source>
</evidence>
<dbReference type="GO" id="GO:0003676">
    <property type="term" value="F:nucleic acid binding"/>
    <property type="evidence" value="ECO:0007669"/>
    <property type="project" value="InterPro"/>
</dbReference>
<dbReference type="Gramene" id="Psat01G0057400-T1">
    <property type="protein sequence ID" value="KAI5441162.1"/>
    <property type="gene ID" value="KIW84_010574"/>
</dbReference>
<reference evidence="4 5" key="1">
    <citation type="journal article" date="2022" name="Nat. Genet.">
        <title>Improved pea reference genome and pan-genome highlight genomic features and evolutionary characteristics.</title>
        <authorList>
            <person name="Yang T."/>
            <person name="Liu R."/>
            <person name="Luo Y."/>
            <person name="Hu S."/>
            <person name="Wang D."/>
            <person name="Wang C."/>
            <person name="Pandey M.K."/>
            <person name="Ge S."/>
            <person name="Xu Q."/>
            <person name="Li N."/>
            <person name="Li G."/>
            <person name="Huang Y."/>
            <person name="Saxena R.K."/>
            <person name="Ji Y."/>
            <person name="Li M."/>
            <person name="Yan X."/>
            <person name="He Y."/>
            <person name="Liu Y."/>
            <person name="Wang X."/>
            <person name="Xiang C."/>
            <person name="Varshney R.K."/>
            <person name="Ding H."/>
            <person name="Gao S."/>
            <person name="Zong X."/>
        </authorList>
    </citation>
    <scope>NUCLEOTIDE SEQUENCE [LARGE SCALE GENOMIC DNA]</scope>
    <source>
        <strain evidence="4 5">cv. Zhongwan 6</strain>
    </source>
</reference>
<dbReference type="GO" id="GO:0008270">
    <property type="term" value="F:zinc ion binding"/>
    <property type="evidence" value="ECO:0007669"/>
    <property type="project" value="UniProtKB-KW"/>
</dbReference>
<organism evidence="4 5">
    <name type="scientific">Pisum sativum</name>
    <name type="common">Garden pea</name>
    <name type="synonym">Lathyrus oleraceus</name>
    <dbReference type="NCBI Taxonomy" id="3888"/>
    <lineage>
        <taxon>Eukaryota</taxon>
        <taxon>Viridiplantae</taxon>
        <taxon>Streptophyta</taxon>
        <taxon>Embryophyta</taxon>
        <taxon>Tracheophyta</taxon>
        <taxon>Spermatophyta</taxon>
        <taxon>Magnoliopsida</taxon>
        <taxon>eudicotyledons</taxon>
        <taxon>Gunneridae</taxon>
        <taxon>Pentapetalae</taxon>
        <taxon>rosids</taxon>
        <taxon>fabids</taxon>
        <taxon>Fabales</taxon>
        <taxon>Fabaceae</taxon>
        <taxon>Papilionoideae</taxon>
        <taxon>50 kb inversion clade</taxon>
        <taxon>NPAAA clade</taxon>
        <taxon>Hologalegina</taxon>
        <taxon>IRL clade</taxon>
        <taxon>Fabeae</taxon>
        <taxon>Lathyrus</taxon>
    </lineage>
</organism>